<evidence type="ECO:0000256" key="4">
    <source>
        <dbReference type="ARBA" id="ARBA00047846"/>
    </source>
</evidence>
<dbReference type="CDD" id="cd16442">
    <property type="entry name" value="BPL"/>
    <property type="match status" value="1"/>
</dbReference>
<evidence type="ECO:0000256" key="3">
    <source>
        <dbReference type="ARBA" id="ARBA00024227"/>
    </source>
</evidence>
<dbReference type="EC" id="6.3.4.15" evidence="3"/>
<evidence type="ECO:0000313" key="8">
    <source>
        <dbReference type="EMBL" id="ART60490.1"/>
    </source>
</evidence>
<dbReference type="OrthoDB" id="9807064at2"/>
<evidence type="ECO:0000259" key="7">
    <source>
        <dbReference type="Pfam" id="PF03099"/>
    </source>
</evidence>
<dbReference type="KEGG" id="acip:CBP36_18170"/>
<dbReference type="GO" id="GO:0005737">
    <property type="term" value="C:cytoplasm"/>
    <property type="evidence" value="ECO:0007669"/>
    <property type="project" value="TreeGrafter"/>
</dbReference>
<feature type="region of interest" description="Disordered" evidence="5">
    <location>
        <begin position="67"/>
        <end position="90"/>
    </location>
</feature>
<dbReference type="PANTHER" id="PTHR12835:SF5">
    <property type="entry name" value="BIOTIN--PROTEIN LIGASE"/>
    <property type="match status" value="1"/>
</dbReference>
<organism evidence="8 9">
    <name type="scientific">Acidovorax carolinensis</name>
    <dbReference type="NCBI Taxonomy" id="553814"/>
    <lineage>
        <taxon>Bacteria</taxon>
        <taxon>Pseudomonadati</taxon>
        <taxon>Pseudomonadota</taxon>
        <taxon>Betaproteobacteria</taxon>
        <taxon>Burkholderiales</taxon>
        <taxon>Comamonadaceae</taxon>
        <taxon>Acidovorax</taxon>
    </lineage>
</organism>
<reference evidence="8" key="1">
    <citation type="submission" date="2017-05" db="EMBL/GenBank/DDBJ databases">
        <title>Polyphasic characterization of four soil-derived phenanthrene-degrading Acidovorax strains and proposal of Acidovorax phenanthrenivorans sp. nov.</title>
        <authorList>
            <person name="Singleton D."/>
            <person name="Lee J."/>
            <person name="Dickey A.N."/>
            <person name="Stroud A."/>
            <person name="Scholl E.H."/>
            <person name="Wright F.A."/>
            <person name="Aitken M.D."/>
        </authorList>
    </citation>
    <scope>NUCLEOTIDE SEQUENCE</scope>
    <source>
        <strain evidence="8">P4</strain>
    </source>
</reference>
<dbReference type="Proteomes" id="UP000194440">
    <property type="component" value="Chromosome"/>
</dbReference>
<feature type="domain" description="Biotin protein ligase C-terminal" evidence="6">
    <location>
        <begin position="273"/>
        <end position="305"/>
    </location>
</feature>
<protein>
    <recommendedName>
        <fullName evidence="3">biotin--[biotin carboxyl-carrier protein] ligase</fullName>
        <ecNumber evidence="3">6.3.4.15</ecNumber>
    </recommendedName>
</protein>
<proteinExistence type="predicted"/>
<gene>
    <name evidence="8" type="ORF">CBP36_18170</name>
</gene>
<sequence length="312" mass="32104">MQQPVRWPAEAIWEAVAPRLPGFTVEVLPSIDSTNTELMRRARAGRCEPTLLVAEQQTAGRGRLGRVWQSGVDGSSAGPPQASKAPLGGSAAHEAASVGAMPSLMMSLGLPLAPVDWSGLSLAVGVSVAESLQPELPAVGNDQAARIGLKWPNDLWLGGANGDRKLGGILVETASFVAPQAAAAAAGARTARYVVVGIGINVLPRSAEGMSLPPGSLQDVEPGLDAPTALLRIVPALVSMLQAFEGYGFAPMQARFATRDVLQGRVVTLSDGQTGTAHGVADDGALLVHTAQGMQAITSSEISVRPVATPLH</sequence>
<dbReference type="InterPro" id="IPR045864">
    <property type="entry name" value="aa-tRNA-synth_II/BPL/LPL"/>
</dbReference>
<evidence type="ECO:0000256" key="2">
    <source>
        <dbReference type="ARBA" id="ARBA00023267"/>
    </source>
</evidence>
<dbReference type="Gene3D" id="3.30.930.10">
    <property type="entry name" value="Bira Bifunctional Protein, Domain 2"/>
    <property type="match status" value="1"/>
</dbReference>
<comment type="catalytic activity">
    <reaction evidence="4">
        <text>biotin + L-lysyl-[protein] + ATP = N(6)-biotinyl-L-lysyl-[protein] + AMP + diphosphate + H(+)</text>
        <dbReference type="Rhea" id="RHEA:11756"/>
        <dbReference type="Rhea" id="RHEA-COMP:9752"/>
        <dbReference type="Rhea" id="RHEA-COMP:10505"/>
        <dbReference type="ChEBI" id="CHEBI:15378"/>
        <dbReference type="ChEBI" id="CHEBI:29969"/>
        <dbReference type="ChEBI" id="CHEBI:30616"/>
        <dbReference type="ChEBI" id="CHEBI:33019"/>
        <dbReference type="ChEBI" id="CHEBI:57586"/>
        <dbReference type="ChEBI" id="CHEBI:83144"/>
        <dbReference type="ChEBI" id="CHEBI:456215"/>
        <dbReference type="EC" id="6.3.4.15"/>
    </reaction>
</comment>
<dbReference type="PANTHER" id="PTHR12835">
    <property type="entry name" value="BIOTIN PROTEIN LIGASE"/>
    <property type="match status" value="1"/>
</dbReference>
<accession>A0A240UHJ9</accession>
<keyword evidence="1 8" id="KW-0436">Ligase</keyword>
<evidence type="ECO:0000256" key="1">
    <source>
        <dbReference type="ARBA" id="ARBA00022598"/>
    </source>
</evidence>
<dbReference type="InterPro" id="IPR004143">
    <property type="entry name" value="BPL_LPL_catalytic"/>
</dbReference>
<keyword evidence="9" id="KW-1185">Reference proteome</keyword>
<dbReference type="InterPro" id="IPR003142">
    <property type="entry name" value="BPL_C"/>
</dbReference>
<dbReference type="RefSeq" id="WP_086928414.1">
    <property type="nucleotide sequence ID" value="NZ_CP021366.1"/>
</dbReference>
<dbReference type="Pfam" id="PF02237">
    <property type="entry name" value="BPL_C"/>
    <property type="match status" value="1"/>
</dbReference>
<dbReference type="InterPro" id="IPR004408">
    <property type="entry name" value="Biotin_CoA_COase_ligase"/>
</dbReference>
<dbReference type="AlphaFoldDB" id="A0A240UHJ9"/>
<feature type="domain" description="BPL/LPL catalytic" evidence="7">
    <location>
        <begin position="28"/>
        <end position="70"/>
    </location>
</feature>
<dbReference type="Pfam" id="PF03099">
    <property type="entry name" value="BPL_LplA_LipB"/>
    <property type="match status" value="1"/>
</dbReference>
<dbReference type="SUPFAM" id="SSF55681">
    <property type="entry name" value="Class II aaRS and biotin synthetases"/>
    <property type="match status" value="1"/>
</dbReference>
<name>A0A240UHJ9_9BURK</name>
<evidence type="ECO:0000259" key="6">
    <source>
        <dbReference type="Pfam" id="PF02237"/>
    </source>
</evidence>
<dbReference type="Gene3D" id="2.30.30.100">
    <property type="match status" value="1"/>
</dbReference>
<evidence type="ECO:0000313" key="9">
    <source>
        <dbReference type="Proteomes" id="UP000194440"/>
    </source>
</evidence>
<evidence type="ECO:0000256" key="5">
    <source>
        <dbReference type="SAM" id="MobiDB-lite"/>
    </source>
</evidence>
<dbReference type="GO" id="GO:0004077">
    <property type="term" value="F:biotin--[biotin carboxyl-carrier protein] ligase activity"/>
    <property type="evidence" value="ECO:0007669"/>
    <property type="project" value="UniProtKB-EC"/>
</dbReference>
<dbReference type="EMBL" id="CP021366">
    <property type="protein sequence ID" value="ART60490.1"/>
    <property type="molecule type" value="Genomic_DNA"/>
</dbReference>
<keyword evidence="2" id="KW-0092">Biotin</keyword>